<gene>
    <name evidence="2" type="ORF">LCPAC304_01300</name>
</gene>
<feature type="region of interest" description="Disordered" evidence="1">
    <location>
        <begin position="83"/>
        <end position="134"/>
    </location>
</feature>
<organism evidence="2">
    <name type="scientific">Pithovirus LCPAC304</name>
    <dbReference type="NCBI Taxonomy" id="2506594"/>
    <lineage>
        <taxon>Viruses</taxon>
        <taxon>Pithoviruses</taxon>
    </lineage>
</organism>
<feature type="compositionally biased region" description="Basic and acidic residues" evidence="1">
    <location>
        <begin position="96"/>
        <end position="108"/>
    </location>
</feature>
<accession>A0A481Z8U0</accession>
<protein>
    <submittedName>
        <fullName evidence="2">Uncharacterized protein</fullName>
    </submittedName>
</protein>
<evidence type="ECO:0000256" key="1">
    <source>
        <dbReference type="SAM" id="MobiDB-lite"/>
    </source>
</evidence>
<dbReference type="EMBL" id="MK500565">
    <property type="protein sequence ID" value="QBK91792.1"/>
    <property type="molecule type" value="Genomic_DNA"/>
</dbReference>
<name>A0A481Z8U0_9VIRU</name>
<feature type="compositionally biased region" description="Acidic residues" evidence="1">
    <location>
        <begin position="116"/>
        <end position="130"/>
    </location>
</feature>
<evidence type="ECO:0000313" key="2">
    <source>
        <dbReference type="EMBL" id="QBK91792.1"/>
    </source>
</evidence>
<reference evidence="2" key="1">
    <citation type="journal article" date="2019" name="MBio">
        <title>Virus Genomes from Deep Sea Sediments Expand the Ocean Megavirome and Support Independent Origins of Viral Gigantism.</title>
        <authorList>
            <person name="Backstrom D."/>
            <person name="Yutin N."/>
            <person name="Jorgensen S.L."/>
            <person name="Dharamshi J."/>
            <person name="Homa F."/>
            <person name="Zaremba-Niedwiedzka K."/>
            <person name="Spang A."/>
            <person name="Wolf Y.I."/>
            <person name="Koonin E.V."/>
            <person name="Ettema T.J."/>
        </authorList>
    </citation>
    <scope>NUCLEOTIDE SEQUENCE</scope>
</reference>
<sequence length="149" mass="16891">MGNLLNSIAVNAWASGNPLTTPGPEAVGLWDMITYLVKRYIVSKIENDEFLCQHLLNNGSSGTVWNMGQRAITFQPLPSRHESKEEFALQKPYEQGYEKGYEHDEPKIVEYYSSSESEESEEESEEEEENPNLALYSVYGAIHSDKPQL</sequence>
<proteinExistence type="predicted"/>